<dbReference type="AlphaFoldDB" id="A0AA41YKB5"/>
<evidence type="ECO:0000313" key="1">
    <source>
        <dbReference type="EMBL" id="MCW3474864.1"/>
    </source>
</evidence>
<dbReference type="Proteomes" id="UP001165679">
    <property type="component" value="Unassembled WGS sequence"/>
</dbReference>
<protein>
    <recommendedName>
        <fullName evidence="3">YgiT-type zinc finger protein</fullName>
    </recommendedName>
</protein>
<keyword evidence="2" id="KW-1185">Reference proteome</keyword>
<gene>
    <name evidence="1" type="ORF">OL599_09730</name>
</gene>
<sequence>MAKDDTDERNACDFCKQGKVVCRREELRFRRTTDRGVIHCRVTIPVKKCESCGFTHLDAAADTLIEDAARRAYEQLRPE</sequence>
<name>A0AA41YKB5_9PROT</name>
<comment type="caution">
    <text evidence="1">The sequence shown here is derived from an EMBL/GenBank/DDBJ whole genome shotgun (WGS) entry which is preliminary data.</text>
</comment>
<organism evidence="1 2">
    <name type="scientific">Limobrevibacterium gyesilva</name>
    <dbReference type="NCBI Taxonomy" id="2991712"/>
    <lineage>
        <taxon>Bacteria</taxon>
        <taxon>Pseudomonadati</taxon>
        <taxon>Pseudomonadota</taxon>
        <taxon>Alphaproteobacteria</taxon>
        <taxon>Acetobacterales</taxon>
        <taxon>Acetobacteraceae</taxon>
        <taxon>Limobrevibacterium</taxon>
    </lineage>
</organism>
<proteinExistence type="predicted"/>
<reference evidence="1" key="2">
    <citation type="submission" date="2022-10" db="EMBL/GenBank/DDBJ databases">
        <authorList>
            <person name="Trinh H.N."/>
        </authorList>
    </citation>
    <scope>NUCLEOTIDE SEQUENCE</scope>
    <source>
        <strain evidence="1">RN2-1</strain>
    </source>
</reference>
<evidence type="ECO:0008006" key="3">
    <source>
        <dbReference type="Google" id="ProtNLM"/>
    </source>
</evidence>
<accession>A0AA41YKB5</accession>
<dbReference type="EMBL" id="JAPDNT010000005">
    <property type="protein sequence ID" value="MCW3474864.1"/>
    <property type="molecule type" value="Genomic_DNA"/>
</dbReference>
<evidence type="ECO:0000313" key="2">
    <source>
        <dbReference type="Proteomes" id="UP001165679"/>
    </source>
</evidence>
<dbReference type="RefSeq" id="WP_264713517.1">
    <property type="nucleotide sequence ID" value="NZ_JAPDNT010000005.1"/>
</dbReference>
<reference evidence="1" key="1">
    <citation type="submission" date="2022-09" db="EMBL/GenBank/DDBJ databases">
        <title>Rhodovastum sp. nov. RN2-1 isolated from soil in Seongnam, South Korea.</title>
        <authorList>
            <person name="Le N.T."/>
        </authorList>
    </citation>
    <scope>NUCLEOTIDE SEQUENCE</scope>
    <source>
        <strain evidence="1">RN2-1</strain>
    </source>
</reference>